<gene>
    <name evidence="5" type="ORF">ACFFJG_00920</name>
</gene>
<evidence type="ECO:0000259" key="4">
    <source>
        <dbReference type="PROSITE" id="PS51746"/>
    </source>
</evidence>
<dbReference type="SMART" id="SM00422">
    <property type="entry name" value="HTH_MERR"/>
    <property type="match status" value="1"/>
</dbReference>
<name>A0ABV6DWN8_9ACTN</name>
<reference evidence="5 6" key="1">
    <citation type="submission" date="2024-09" db="EMBL/GenBank/DDBJ databases">
        <authorList>
            <person name="Sun Q."/>
            <person name="Mori K."/>
        </authorList>
    </citation>
    <scope>NUCLEOTIDE SEQUENCE [LARGE SCALE GENOMIC DNA]</scope>
    <source>
        <strain evidence="5 6">CCM 8654</strain>
    </source>
</reference>
<dbReference type="PROSITE" id="PS51746">
    <property type="entry name" value="PPM_2"/>
    <property type="match status" value="1"/>
</dbReference>
<organism evidence="5 6">
    <name type="scientific">Nocardioides zeicaulis</name>
    <dbReference type="NCBI Taxonomy" id="1776857"/>
    <lineage>
        <taxon>Bacteria</taxon>
        <taxon>Bacillati</taxon>
        <taxon>Actinomycetota</taxon>
        <taxon>Actinomycetes</taxon>
        <taxon>Propionibacteriales</taxon>
        <taxon>Nocardioidaceae</taxon>
        <taxon>Nocardioides</taxon>
    </lineage>
</organism>
<accession>A0ABV6DWN8</accession>
<keyword evidence="1" id="KW-0238">DNA-binding</keyword>
<dbReference type="SUPFAM" id="SSF46955">
    <property type="entry name" value="Putative DNA-binding domain"/>
    <property type="match status" value="1"/>
</dbReference>
<dbReference type="SMART" id="SM00332">
    <property type="entry name" value="PP2Cc"/>
    <property type="match status" value="1"/>
</dbReference>
<dbReference type="InterPro" id="IPR047057">
    <property type="entry name" value="MerR_fam"/>
</dbReference>
<dbReference type="InterPro" id="IPR036457">
    <property type="entry name" value="PPM-type-like_dom_sf"/>
</dbReference>
<dbReference type="PROSITE" id="PS50937">
    <property type="entry name" value="HTH_MERR_2"/>
    <property type="match status" value="1"/>
</dbReference>
<evidence type="ECO:0000256" key="2">
    <source>
        <dbReference type="SAM" id="MobiDB-lite"/>
    </source>
</evidence>
<dbReference type="Proteomes" id="UP001589698">
    <property type="component" value="Unassembled WGS sequence"/>
</dbReference>
<evidence type="ECO:0000313" key="5">
    <source>
        <dbReference type="EMBL" id="MFC0221024.1"/>
    </source>
</evidence>
<dbReference type="CDD" id="cd01107">
    <property type="entry name" value="HTH_BmrR"/>
    <property type="match status" value="1"/>
</dbReference>
<dbReference type="Gene3D" id="3.60.40.10">
    <property type="entry name" value="PPM-type phosphatase domain"/>
    <property type="match status" value="1"/>
</dbReference>
<keyword evidence="6" id="KW-1185">Reference proteome</keyword>
<dbReference type="InterPro" id="IPR001932">
    <property type="entry name" value="PPM-type_phosphatase-like_dom"/>
</dbReference>
<feature type="domain" description="PPM-type phosphatase" evidence="4">
    <location>
        <begin position="130"/>
        <end position="339"/>
    </location>
</feature>
<dbReference type="InterPro" id="IPR000551">
    <property type="entry name" value="MerR-type_HTH_dom"/>
</dbReference>
<dbReference type="Pfam" id="PF13411">
    <property type="entry name" value="MerR_1"/>
    <property type="match status" value="1"/>
</dbReference>
<dbReference type="RefSeq" id="WP_378516734.1">
    <property type="nucleotide sequence ID" value="NZ_CBCSDI010000003.1"/>
</dbReference>
<proteinExistence type="predicted"/>
<dbReference type="PROSITE" id="PS00552">
    <property type="entry name" value="HTH_MERR_1"/>
    <property type="match status" value="1"/>
</dbReference>
<dbReference type="EMBL" id="JBHLXH010000001">
    <property type="protein sequence ID" value="MFC0221024.1"/>
    <property type="molecule type" value="Genomic_DNA"/>
</dbReference>
<evidence type="ECO:0000313" key="6">
    <source>
        <dbReference type="Proteomes" id="UP001589698"/>
    </source>
</evidence>
<dbReference type="InterPro" id="IPR009061">
    <property type="entry name" value="DNA-bd_dom_put_sf"/>
</dbReference>
<evidence type="ECO:0000256" key="1">
    <source>
        <dbReference type="ARBA" id="ARBA00023125"/>
    </source>
</evidence>
<dbReference type="PANTHER" id="PTHR30204">
    <property type="entry name" value="REDOX-CYCLING DRUG-SENSING TRANSCRIPTIONAL ACTIVATOR SOXR"/>
    <property type="match status" value="1"/>
</dbReference>
<evidence type="ECO:0000259" key="3">
    <source>
        <dbReference type="PROSITE" id="PS50937"/>
    </source>
</evidence>
<dbReference type="SMART" id="SM00331">
    <property type="entry name" value="PP2C_SIG"/>
    <property type="match status" value="1"/>
</dbReference>
<dbReference type="Gene3D" id="1.10.1660.10">
    <property type="match status" value="1"/>
</dbReference>
<protein>
    <submittedName>
        <fullName evidence="5">MerR family transcriptional regulator</fullName>
    </submittedName>
</protein>
<comment type="caution">
    <text evidence="5">The sequence shown here is derived from an EMBL/GenBank/DDBJ whole genome shotgun (WGS) entry which is preliminary data.</text>
</comment>
<sequence length="340" mass="35772">MTTHLLMIGDFAREAGLTPKALRLYDDLGLLRPVEVDPVSGYRRYSGDQVADARLVATLRLVGMPLARIAKVLDARASGRPSTAVRELRAYWVQVEADTASRRDVVSALLRQLEDEESTMDTDTRPLHVDLGTSHHRGRRDRQQDAVVATATHLAVADGFGSRDDLAAAALAAWVAGGLDEALAEVTADITAGLPGAPTSGTTLTGVVLDGSAARVVHVGDGRVWLVRDAEVEQVTHDHTVVAALIESGQLTVEEARSHEHRSLLNRALGPGVVADEVVLDLRPGDRLALTTDGVHAVVDDLAPLLLGDGTAQDVADAIGAAVAAAGEPDNHTVVVADLA</sequence>
<feature type="domain" description="HTH merR-type" evidence="3">
    <location>
        <begin position="5"/>
        <end position="75"/>
    </location>
</feature>
<dbReference type="SUPFAM" id="SSF81606">
    <property type="entry name" value="PP2C-like"/>
    <property type="match status" value="1"/>
</dbReference>
<dbReference type="PANTHER" id="PTHR30204:SF97">
    <property type="entry name" value="MERR FAMILY REGULATORY PROTEIN"/>
    <property type="match status" value="1"/>
</dbReference>
<feature type="region of interest" description="Disordered" evidence="2">
    <location>
        <begin position="117"/>
        <end position="142"/>
    </location>
</feature>